<name>A0A6J6BQ56_9ZZZZ</name>
<feature type="transmembrane region" description="Helical" evidence="8">
    <location>
        <begin position="129"/>
        <end position="146"/>
    </location>
</feature>
<dbReference type="InterPro" id="IPR004626">
    <property type="entry name" value="RarD"/>
</dbReference>
<feature type="transmembrane region" description="Helical" evidence="8">
    <location>
        <begin position="152"/>
        <end position="168"/>
    </location>
</feature>
<feature type="transmembrane region" description="Helical" evidence="8">
    <location>
        <begin position="40"/>
        <end position="61"/>
    </location>
</feature>
<feature type="transmembrane region" description="Helical" evidence="8">
    <location>
        <begin position="215"/>
        <end position="234"/>
    </location>
</feature>
<reference evidence="10" key="1">
    <citation type="submission" date="2020-05" db="EMBL/GenBank/DDBJ databases">
        <authorList>
            <person name="Chiriac C."/>
            <person name="Salcher M."/>
            <person name="Ghai R."/>
            <person name="Kavagutti S V."/>
        </authorList>
    </citation>
    <scope>NUCLEOTIDE SEQUENCE</scope>
</reference>
<keyword evidence="4" id="KW-1003">Cell membrane</keyword>
<gene>
    <name evidence="10" type="ORF">UFOPK1503_00262</name>
</gene>
<evidence type="ECO:0000313" key="10">
    <source>
        <dbReference type="EMBL" id="CAB4541211.1"/>
    </source>
</evidence>
<dbReference type="Pfam" id="PF00892">
    <property type="entry name" value="EamA"/>
    <property type="match status" value="1"/>
</dbReference>
<dbReference type="SUPFAM" id="SSF103481">
    <property type="entry name" value="Multidrug resistance efflux transporter EmrE"/>
    <property type="match status" value="2"/>
</dbReference>
<dbReference type="EMBL" id="CAEZST010000003">
    <property type="protein sequence ID" value="CAB4541211.1"/>
    <property type="molecule type" value="Genomic_DNA"/>
</dbReference>
<evidence type="ECO:0000259" key="9">
    <source>
        <dbReference type="Pfam" id="PF00892"/>
    </source>
</evidence>
<evidence type="ECO:0000256" key="8">
    <source>
        <dbReference type="SAM" id="Phobius"/>
    </source>
</evidence>
<comment type="similarity">
    <text evidence="2">Belongs to the EamA transporter family.</text>
</comment>
<sequence>MKQRSESSIGLLYGLLAYFIWGTFPLIINATEFANPFEVVVWRVVFGFLFAALLVSIVGGWREISQLIRSIKAMRWVAVASLFIFINWSVYVVAVATENVIETSLGYFINPLVTVLFAVIFLKEKLRTMQWVALSIGLVAVLVLSFDYGRLPFIALILALSFAIYSLAKNKVGKKIPALQSFTIESGMVLPFALIQLWIVAQFSPIMILSGPIETSLLVAFGILTAIPLILFGAAASRIPLSTIGFIQYLTPTLQFSVGFFILGEPMPTVRWIGFGLVWISLAVLTVDALSRKKPDLPVVDNG</sequence>
<keyword evidence="6 8" id="KW-1133">Transmembrane helix</keyword>
<feature type="transmembrane region" description="Helical" evidence="8">
    <location>
        <begin position="73"/>
        <end position="93"/>
    </location>
</feature>
<comment type="subcellular location">
    <subcellularLocation>
        <location evidence="1">Cell membrane</location>
        <topology evidence="1">Multi-pass membrane protein</topology>
    </subcellularLocation>
</comment>
<protein>
    <submittedName>
        <fullName evidence="10">Unannotated protein</fullName>
    </submittedName>
</protein>
<evidence type="ECO:0000256" key="3">
    <source>
        <dbReference type="ARBA" id="ARBA00022448"/>
    </source>
</evidence>
<dbReference type="GO" id="GO:0005886">
    <property type="term" value="C:plasma membrane"/>
    <property type="evidence" value="ECO:0007669"/>
    <property type="project" value="UniProtKB-SubCell"/>
</dbReference>
<feature type="transmembrane region" description="Helical" evidence="8">
    <location>
        <begin position="270"/>
        <end position="290"/>
    </location>
</feature>
<dbReference type="PANTHER" id="PTHR22911:SF137">
    <property type="entry name" value="SOLUTE CARRIER FAMILY 35 MEMBER G2-RELATED"/>
    <property type="match status" value="1"/>
</dbReference>
<proteinExistence type="inferred from homology"/>
<dbReference type="InterPro" id="IPR000620">
    <property type="entry name" value="EamA_dom"/>
</dbReference>
<keyword evidence="5 8" id="KW-0812">Transmembrane</keyword>
<dbReference type="AlphaFoldDB" id="A0A6J6BQ56"/>
<dbReference type="PANTHER" id="PTHR22911">
    <property type="entry name" value="ACYL-MALONYL CONDENSING ENZYME-RELATED"/>
    <property type="match status" value="1"/>
</dbReference>
<organism evidence="10">
    <name type="scientific">freshwater metagenome</name>
    <dbReference type="NCBI Taxonomy" id="449393"/>
    <lineage>
        <taxon>unclassified sequences</taxon>
        <taxon>metagenomes</taxon>
        <taxon>ecological metagenomes</taxon>
    </lineage>
</organism>
<keyword evidence="3" id="KW-0813">Transport</keyword>
<keyword evidence="7 8" id="KW-0472">Membrane</keyword>
<feature type="transmembrane region" description="Helical" evidence="8">
    <location>
        <begin position="246"/>
        <end position="264"/>
    </location>
</feature>
<evidence type="ECO:0000256" key="6">
    <source>
        <dbReference type="ARBA" id="ARBA00022989"/>
    </source>
</evidence>
<dbReference type="InterPro" id="IPR037185">
    <property type="entry name" value="EmrE-like"/>
</dbReference>
<feature type="domain" description="EamA" evidence="9">
    <location>
        <begin position="9"/>
        <end position="145"/>
    </location>
</feature>
<evidence type="ECO:0000256" key="5">
    <source>
        <dbReference type="ARBA" id="ARBA00022692"/>
    </source>
</evidence>
<accession>A0A6J6BQ56</accession>
<evidence type="ECO:0000256" key="2">
    <source>
        <dbReference type="ARBA" id="ARBA00007362"/>
    </source>
</evidence>
<feature type="transmembrane region" description="Helical" evidence="8">
    <location>
        <begin position="105"/>
        <end position="122"/>
    </location>
</feature>
<evidence type="ECO:0000256" key="4">
    <source>
        <dbReference type="ARBA" id="ARBA00022475"/>
    </source>
</evidence>
<feature type="transmembrane region" description="Helical" evidence="8">
    <location>
        <begin position="189"/>
        <end position="209"/>
    </location>
</feature>
<evidence type="ECO:0000256" key="1">
    <source>
        <dbReference type="ARBA" id="ARBA00004651"/>
    </source>
</evidence>
<dbReference type="NCBIfam" id="TIGR00688">
    <property type="entry name" value="rarD"/>
    <property type="match status" value="1"/>
</dbReference>
<evidence type="ECO:0000256" key="7">
    <source>
        <dbReference type="ARBA" id="ARBA00023136"/>
    </source>
</evidence>
<feature type="transmembrane region" description="Helical" evidence="8">
    <location>
        <begin position="9"/>
        <end position="28"/>
    </location>
</feature>